<protein>
    <submittedName>
        <fullName evidence="1">Uncharacterized protein DUF4269</fullName>
    </submittedName>
</protein>
<organism evidence="1 2">
    <name type="scientific">Sphingobacterium siyangense</name>
    <dbReference type="NCBI Taxonomy" id="459529"/>
    <lineage>
        <taxon>Bacteria</taxon>
        <taxon>Pseudomonadati</taxon>
        <taxon>Bacteroidota</taxon>
        <taxon>Sphingobacteriia</taxon>
        <taxon>Sphingobacteriales</taxon>
        <taxon>Sphingobacteriaceae</taxon>
        <taxon>Sphingobacterium</taxon>
    </lineage>
</organism>
<accession>A0A562MYQ0</accession>
<sequence>MCDRIIDLLMTINFRNIEYLKSGNKVQKKAYRLLRDYQIINRLEGYSPIVVGTIPIQVDIDGSDIDIILCVDDFDALEEKLSLNFSQHAHFRLQRATGHVIVCSFSIEEQLFEIYATDKATEIQNGYLHMLKEHEIIQLRGEEFAEQVRQLKRSGVKTEPAFCQLLGIEGDAYTELLKYNPADNSINYE</sequence>
<dbReference type="AlphaFoldDB" id="A0A562MYQ0"/>
<proteinExistence type="predicted"/>
<evidence type="ECO:0000313" key="2">
    <source>
        <dbReference type="Proteomes" id="UP000315908"/>
    </source>
</evidence>
<gene>
    <name evidence="1" type="ORF">IQ31_00629</name>
</gene>
<dbReference type="Proteomes" id="UP000315908">
    <property type="component" value="Unassembled WGS sequence"/>
</dbReference>
<dbReference type="Pfam" id="PF14091">
    <property type="entry name" value="DUF4269"/>
    <property type="match status" value="1"/>
</dbReference>
<dbReference type="EMBL" id="VLKR01000002">
    <property type="protein sequence ID" value="TWI25039.1"/>
    <property type="molecule type" value="Genomic_DNA"/>
</dbReference>
<evidence type="ECO:0000313" key="1">
    <source>
        <dbReference type="EMBL" id="TWI25039.1"/>
    </source>
</evidence>
<comment type="caution">
    <text evidence="1">The sequence shown here is derived from an EMBL/GenBank/DDBJ whole genome shotgun (WGS) entry which is preliminary data.</text>
</comment>
<reference evidence="1 2" key="1">
    <citation type="journal article" date="2015" name="Stand. Genomic Sci.">
        <title>Genomic Encyclopedia of Bacterial and Archaeal Type Strains, Phase III: the genomes of soil and plant-associated and newly described type strains.</title>
        <authorList>
            <person name="Whitman W.B."/>
            <person name="Woyke T."/>
            <person name="Klenk H.P."/>
            <person name="Zhou Y."/>
            <person name="Lilburn T.G."/>
            <person name="Beck B.J."/>
            <person name="De Vos P."/>
            <person name="Vandamme P."/>
            <person name="Eisen J.A."/>
            <person name="Garrity G."/>
            <person name="Hugenholtz P."/>
            <person name="Kyrpides N.C."/>
        </authorList>
    </citation>
    <scope>NUCLEOTIDE SEQUENCE [LARGE SCALE GENOMIC DNA]</scope>
    <source>
        <strain evidence="1 2">CGMCC 1.6855</strain>
    </source>
</reference>
<name>A0A562MYQ0_9SPHI</name>
<dbReference type="InterPro" id="IPR025365">
    <property type="entry name" value="DUF4269"/>
</dbReference>